<sequence>MSWYYRGGGSSSSRGRGPYRGGGEGNFRRGRGSYADAVSDGNMNSNEEQQRGARHQSRSSGDDDSERESGDFASNAQRHAGPPLPLEALGSFLRDVDGSNYSQLKQLTGRTYSLTQQMSPDPASVSIRFVRIQSDPFAPGSQVCVTVQTPFSAYALLHSADPTPPVVAAAPLSHRLSPEDVACRRVAAEDFILRCVKDGLAASRHTSGAVQTIHQSQHVLPRSTVQVVDANEAGGSDGISVGWIHVYFRVKLPGHGRRIDGRRIQQILFSEVLPVFQENVLRCDHRALWAHVTCVHDQEWLRSQLRERGLTAFIADGAVLPRAAGNSDKRLSGPNVVTFSSPDTLRHTFHLPYSGRSISGAGLPHGLTLIAGGGFHGKSTLLRALELGVYNHVPDDGRTFVVVDPTAVKIRAEDRRAVHGTDISPFITSLPYGDNTTAFITADASGSTSQAANIMEALELGSTALLLDEDTSATNFMFRDPLMEQLVPRTQEPITCFVHRICDLIHHHGISVIMVVGGSGQYFPMADVVLVLNAYKVTDATARAKVIAAQNIGGSGAGFVESTAPSATSAFCLPPRRSFLYADTFGQLGWQSQQQHHHHHGYGGSGRGIKISGSGIDHIRIADEDINVTLLEQLVEEGQLNAIAQCLAMLYDNGSASAAQWQREAAPRPKYPPSLLKPLCADATAATGASAPTLSDFARLVYNCEGRLRQARLEPQTSSCYLPAGFTALPRVFEIGAALNRLRTLVTSCK</sequence>
<dbReference type="Pfam" id="PF09818">
    <property type="entry name" value="ABC_ATPase"/>
    <property type="match status" value="1"/>
</dbReference>
<evidence type="ECO:0000313" key="5">
    <source>
        <dbReference type="EMBL" id="CCM16198.1"/>
    </source>
</evidence>
<dbReference type="Pfam" id="PF20446">
    <property type="entry name" value="ABC_N"/>
    <property type="match status" value="1"/>
</dbReference>
<dbReference type="PANTHER" id="PTHR38149:SF1">
    <property type="entry name" value="ATPASE"/>
    <property type="match status" value="1"/>
</dbReference>
<feature type="compositionally biased region" description="Gly residues" evidence="1">
    <location>
        <begin position="1"/>
        <end position="10"/>
    </location>
</feature>
<feature type="domain" description="ATPase of the ABC class N-terminal" evidence="3">
    <location>
        <begin position="87"/>
        <end position="281"/>
    </location>
</feature>
<organism evidence="5">
    <name type="scientific">Leishmania guyanensis</name>
    <dbReference type="NCBI Taxonomy" id="5670"/>
    <lineage>
        <taxon>Eukaryota</taxon>
        <taxon>Discoba</taxon>
        <taxon>Euglenozoa</taxon>
        <taxon>Kinetoplastea</taxon>
        <taxon>Metakinetoplastina</taxon>
        <taxon>Trypanosomatida</taxon>
        <taxon>Trypanosomatidae</taxon>
        <taxon>Leishmaniinae</taxon>
        <taxon>Leishmania</taxon>
        <taxon>Leishmania guyanensis species complex</taxon>
    </lineage>
</organism>
<feature type="domain" description="MRB1590-like C-terminal" evidence="4">
    <location>
        <begin position="610"/>
        <end position="746"/>
    </location>
</feature>
<evidence type="ECO:0000259" key="2">
    <source>
        <dbReference type="Pfam" id="PF09818"/>
    </source>
</evidence>
<name>A0A1E1IY09_LEIGU</name>
<dbReference type="InterPro" id="IPR049069">
    <property type="entry name" value="MRB1590-like_C"/>
</dbReference>
<gene>
    <name evidence="5" type="primary">LgM4147LRVhigh.25.01240.00090</name>
    <name evidence="5" type="ORF">BN36_2537060</name>
</gene>
<dbReference type="AlphaFoldDB" id="A0A1E1IY09"/>
<protein>
    <recommendedName>
        <fullName evidence="6">Mitochondrial RNA binding complex 1 subunit</fullName>
    </recommendedName>
</protein>
<dbReference type="PANTHER" id="PTHR38149">
    <property type="entry name" value="ATPASE"/>
    <property type="match status" value="1"/>
</dbReference>
<dbReference type="EMBL" id="CALQ01001023">
    <property type="protein sequence ID" value="CCM16198.1"/>
    <property type="molecule type" value="Genomic_DNA"/>
</dbReference>
<feature type="domain" description="ATPase of the ABC class C-terminal" evidence="2">
    <location>
        <begin position="285"/>
        <end position="551"/>
    </location>
</feature>
<dbReference type="InterPro" id="IPR046833">
    <property type="entry name" value="ABC_N"/>
</dbReference>
<dbReference type="InterPro" id="IPR046834">
    <property type="entry name" value="ABC_ATPase_C"/>
</dbReference>
<feature type="region of interest" description="Disordered" evidence="1">
    <location>
        <begin position="1"/>
        <end position="87"/>
    </location>
</feature>
<dbReference type="Pfam" id="PF21117">
    <property type="entry name" value="MRB1590_C"/>
    <property type="match status" value="1"/>
</dbReference>
<evidence type="ECO:0008006" key="6">
    <source>
        <dbReference type="Google" id="ProtNLM"/>
    </source>
</evidence>
<evidence type="ECO:0000259" key="3">
    <source>
        <dbReference type="Pfam" id="PF20446"/>
    </source>
</evidence>
<reference evidence="5" key="1">
    <citation type="submission" date="2012-08" db="EMBL/GenBank/DDBJ databases">
        <title>Comparative genomics of metastatic and non-metastatic Leishmania guyanensis provides insights into polygenic factors involved in Leishmania RNA virus infection.</title>
        <authorList>
            <person name="Smith D."/>
            <person name="Hertz-Fowler C."/>
            <person name="Martin R."/>
            <person name="Dickens N."/>
            <person name="Fasel N."/>
            <person name="Falquet L."/>
            <person name="Beverley S."/>
            <person name="Zangger H."/>
            <person name="Calderon-Copete S."/>
            <person name="Mottram J."/>
            <person name="Xenarios I."/>
        </authorList>
    </citation>
    <scope>NUCLEOTIDE SEQUENCE</scope>
    <source>
        <strain evidence="5">MHOM/BR/75/M4147/SSU:IR2SAT-LUC</strain>
    </source>
</reference>
<accession>A0A1E1IY09</accession>
<evidence type="ECO:0000259" key="4">
    <source>
        <dbReference type="Pfam" id="PF21117"/>
    </source>
</evidence>
<dbReference type="InterPro" id="IPR019195">
    <property type="entry name" value="ABC_ATPase_put"/>
</dbReference>
<evidence type="ECO:0000256" key="1">
    <source>
        <dbReference type="SAM" id="MobiDB-lite"/>
    </source>
</evidence>
<proteinExistence type="predicted"/>
<dbReference type="InterPro" id="IPR027417">
    <property type="entry name" value="P-loop_NTPase"/>
</dbReference>
<dbReference type="SUPFAM" id="SSF52540">
    <property type="entry name" value="P-loop containing nucleoside triphosphate hydrolases"/>
    <property type="match status" value="1"/>
</dbReference>